<evidence type="ECO:0000256" key="5">
    <source>
        <dbReference type="ARBA" id="ARBA00023157"/>
    </source>
</evidence>
<sequence>MKMSIISGRKIAQPDTSCLRSSIGSSFFSALVCIWPILWMGCLSQEGIGFTLPRGVQTTLGDPVTLAASYSTNYAVISVTWYKVHESETSSDKRTTVFSYVPLANIKKAYGDYKGRAQLVGMASLRIDPTRLEDEGTYSLSIMTDQLGNEEKFIRLDLFVPPKLEVGPSNPYVTTLGTTVTLTCKVKKAKPNVSSLHWEKDGGRIETSGLSGKYSGGNKEKPSLTIRHVTRADSGLYSCLVQHVTRPALASIHLEVLYPASIISISNLAEVSVENHVTFQCVADGNPPPNITWSRGGRLLPSNVYSLSRDVRTSSLVLNDVNVNDSGIYTCSASNGVGKVGRRTTQLVVLVPEKRTTSATFSTVATVIGSSAAVLWLIICVSLVMFLVKRHRRQGEERKKFSSLYNIGLAGTTSPSEADEKKTNVCKETPDMPNDTQSPSREIATTRGTKRTDRRCAKVLYDYKPREDNELRLEIGDIVEILEGEEGTWCLGYLRGRMGLFPSNYVRFVPITEVSPSTSLYIHCISEDNGKSVKDHL</sequence>
<evidence type="ECO:0000256" key="8">
    <source>
        <dbReference type="PROSITE-ProRule" id="PRU00192"/>
    </source>
</evidence>
<dbReference type="InterPro" id="IPR003599">
    <property type="entry name" value="Ig_sub"/>
</dbReference>
<feature type="domain" description="SH3" evidence="11">
    <location>
        <begin position="452"/>
        <end position="511"/>
    </location>
</feature>
<accession>A0A9J7M7Y6</accession>
<feature type="domain" description="Ig-like" evidence="12">
    <location>
        <begin position="162"/>
        <end position="250"/>
    </location>
</feature>
<dbReference type="SUPFAM" id="SSF48726">
    <property type="entry name" value="Immunoglobulin"/>
    <property type="match status" value="3"/>
</dbReference>
<dbReference type="PROSITE" id="PS50835">
    <property type="entry name" value="IG_LIKE"/>
    <property type="match status" value="2"/>
</dbReference>
<dbReference type="InterPro" id="IPR003598">
    <property type="entry name" value="Ig_sub2"/>
</dbReference>
<dbReference type="GO" id="GO:0050839">
    <property type="term" value="F:cell adhesion molecule binding"/>
    <property type="evidence" value="ECO:0000318"/>
    <property type="project" value="GO_Central"/>
</dbReference>
<gene>
    <name evidence="14" type="primary">LOC118429929</name>
</gene>
<dbReference type="Pfam" id="PF13927">
    <property type="entry name" value="Ig_3"/>
    <property type="match status" value="1"/>
</dbReference>
<reference evidence="14" key="2">
    <citation type="submission" date="2025-08" db="UniProtKB">
        <authorList>
            <consortium name="RefSeq"/>
        </authorList>
    </citation>
    <scope>IDENTIFICATION</scope>
    <source>
        <strain evidence="14">S238N-H82</strain>
        <tissue evidence="14">Testes</tissue>
    </source>
</reference>
<feature type="transmembrane region" description="Helical" evidence="10">
    <location>
        <begin position="21"/>
        <end position="41"/>
    </location>
</feature>
<feature type="region of interest" description="Disordered" evidence="9">
    <location>
        <begin position="412"/>
        <end position="448"/>
    </location>
</feature>
<keyword evidence="5" id="KW-1015">Disulfide bond</keyword>
<evidence type="ECO:0000256" key="1">
    <source>
        <dbReference type="ARBA" id="ARBA00004479"/>
    </source>
</evidence>
<dbReference type="AlphaFoldDB" id="A0A9J7M7Y6"/>
<dbReference type="Pfam" id="PF07686">
    <property type="entry name" value="V-set"/>
    <property type="match status" value="1"/>
</dbReference>
<keyword evidence="10" id="KW-0812">Transmembrane</keyword>
<dbReference type="FunFam" id="2.60.40.10:FF:000032">
    <property type="entry name" value="palladin isoform X1"/>
    <property type="match status" value="1"/>
</dbReference>
<protein>
    <submittedName>
        <fullName evidence="14">Hemicentin-1-like isoform X1</fullName>
    </submittedName>
</protein>
<evidence type="ECO:0000256" key="3">
    <source>
        <dbReference type="ARBA" id="ARBA00022443"/>
    </source>
</evidence>
<dbReference type="RefSeq" id="XP_035696461.1">
    <property type="nucleotide sequence ID" value="XM_035840568.1"/>
</dbReference>
<evidence type="ECO:0000259" key="11">
    <source>
        <dbReference type="PROSITE" id="PS50002"/>
    </source>
</evidence>
<dbReference type="InterPro" id="IPR013783">
    <property type="entry name" value="Ig-like_fold"/>
</dbReference>
<feature type="transmembrane region" description="Helical" evidence="10">
    <location>
        <begin position="364"/>
        <end position="388"/>
    </location>
</feature>
<evidence type="ECO:0000256" key="4">
    <source>
        <dbReference type="ARBA" id="ARBA00023136"/>
    </source>
</evidence>
<comment type="subcellular location">
    <subcellularLocation>
        <location evidence="1">Membrane</location>
        <topology evidence="1">Single-pass type I membrane protein</topology>
    </subcellularLocation>
</comment>
<keyword evidence="3 8" id="KW-0728">SH3 domain</keyword>
<dbReference type="PANTHER" id="PTHR11640">
    <property type="entry name" value="NEPHRIN"/>
    <property type="match status" value="1"/>
</dbReference>
<evidence type="ECO:0000313" key="13">
    <source>
        <dbReference type="Proteomes" id="UP000001554"/>
    </source>
</evidence>
<dbReference type="GeneID" id="118429929"/>
<dbReference type="SMART" id="SM00406">
    <property type="entry name" value="IGv"/>
    <property type="match status" value="3"/>
</dbReference>
<dbReference type="OrthoDB" id="10012075at2759"/>
<dbReference type="SMART" id="SM00408">
    <property type="entry name" value="IGc2"/>
    <property type="match status" value="2"/>
</dbReference>
<evidence type="ECO:0000313" key="14">
    <source>
        <dbReference type="RefSeq" id="XP_035696461.1"/>
    </source>
</evidence>
<keyword evidence="10" id="KW-1133">Transmembrane helix</keyword>
<keyword evidence="4 10" id="KW-0472">Membrane</keyword>
<dbReference type="Gene3D" id="2.30.30.40">
    <property type="entry name" value="SH3 Domains"/>
    <property type="match status" value="1"/>
</dbReference>
<dbReference type="SMART" id="SM00326">
    <property type="entry name" value="SH3"/>
    <property type="match status" value="1"/>
</dbReference>
<reference evidence="13" key="1">
    <citation type="journal article" date="2020" name="Nat. Ecol. Evol.">
        <title>Deeply conserved synteny resolves early events in vertebrate evolution.</title>
        <authorList>
            <person name="Simakov O."/>
            <person name="Marletaz F."/>
            <person name="Yue J.X."/>
            <person name="O'Connell B."/>
            <person name="Jenkins J."/>
            <person name="Brandt A."/>
            <person name="Calef R."/>
            <person name="Tung C.H."/>
            <person name="Huang T.K."/>
            <person name="Schmutz J."/>
            <person name="Satoh N."/>
            <person name="Yu J.K."/>
            <person name="Putnam N.H."/>
            <person name="Green R.E."/>
            <person name="Rokhsar D.S."/>
        </authorList>
    </citation>
    <scope>NUCLEOTIDE SEQUENCE [LARGE SCALE GENOMIC DNA]</scope>
    <source>
        <strain evidence="13">S238N-H82</strain>
    </source>
</reference>
<feature type="domain" description="Ig-like" evidence="12">
    <location>
        <begin position="259"/>
        <end position="349"/>
    </location>
</feature>
<dbReference type="SMART" id="SM00409">
    <property type="entry name" value="IG"/>
    <property type="match status" value="3"/>
</dbReference>
<dbReference type="Pfam" id="PF07679">
    <property type="entry name" value="I-set"/>
    <property type="match status" value="1"/>
</dbReference>
<organism evidence="13 14">
    <name type="scientific">Branchiostoma floridae</name>
    <name type="common">Florida lancelet</name>
    <name type="synonym">Amphioxus</name>
    <dbReference type="NCBI Taxonomy" id="7739"/>
    <lineage>
        <taxon>Eukaryota</taxon>
        <taxon>Metazoa</taxon>
        <taxon>Chordata</taxon>
        <taxon>Cephalochordata</taxon>
        <taxon>Leptocardii</taxon>
        <taxon>Amphioxiformes</taxon>
        <taxon>Branchiostomatidae</taxon>
        <taxon>Branchiostoma</taxon>
    </lineage>
</organism>
<dbReference type="OMA" id="SALVCIW"/>
<dbReference type="GO" id="GO:0098609">
    <property type="term" value="P:cell-cell adhesion"/>
    <property type="evidence" value="ECO:0000318"/>
    <property type="project" value="GO_Central"/>
</dbReference>
<comment type="similarity">
    <text evidence="2">Belongs to the protein kinase superfamily. CAMK Ser/Thr protein kinase family.</text>
</comment>
<dbReference type="KEGG" id="bfo:118429929"/>
<dbReference type="InterPro" id="IPR013098">
    <property type="entry name" value="Ig_I-set"/>
</dbReference>
<dbReference type="GO" id="GO:0005911">
    <property type="term" value="C:cell-cell junction"/>
    <property type="evidence" value="ECO:0000318"/>
    <property type="project" value="GO_Central"/>
</dbReference>
<dbReference type="Pfam" id="PF14604">
    <property type="entry name" value="SH3_9"/>
    <property type="match status" value="1"/>
</dbReference>
<dbReference type="PROSITE" id="PS50002">
    <property type="entry name" value="SH3"/>
    <property type="match status" value="1"/>
</dbReference>
<dbReference type="Gene3D" id="2.60.40.10">
    <property type="entry name" value="Immunoglobulins"/>
    <property type="match status" value="3"/>
</dbReference>
<dbReference type="InterPro" id="IPR013106">
    <property type="entry name" value="Ig_V-set"/>
</dbReference>
<proteinExistence type="inferred from homology"/>
<evidence type="ECO:0000259" key="12">
    <source>
        <dbReference type="PROSITE" id="PS50835"/>
    </source>
</evidence>
<dbReference type="InterPro" id="IPR001452">
    <property type="entry name" value="SH3_domain"/>
</dbReference>
<dbReference type="InterPro" id="IPR036179">
    <property type="entry name" value="Ig-like_dom_sf"/>
</dbReference>
<dbReference type="Proteomes" id="UP000001554">
    <property type="component" value="Chromosome 14"/>
</dbReference>
<keyword evidence="7" id="KW-0393">Immunoglobulin domain</keyword>
<evidence type="ECO:0000256" key="2">
    <source>
        <dbReference type="ARBA" id="ARBA00006692"/>
    </source>
</evidence>
<dbReference type="SUPFAM" id="SSF50044">
    <property type="entry name" value="SH3-domain"/>
    <property type="match status" value="1"/>
</dbReference>
<keyword evidence="13" id="KW-1185">Reference proteome</keyword>
<keyword evidence="6" id="KW-0325">Glycoprotein</keyword>
<dbReference type="PROSITE" id="PS00290">
    <property type="entry name" value="IG_MHC"/>
    <property type="match status" value="1"/>
</dbReference>
<dbReference type="GO" id="GO:0005886">
    <property type="term" value="C:plasma membrane"/>
    <property type="evidence" value="ECO:0000318"/>
    <property type="project" value="GO_Central"/>
</dbReference>
<dbReference type="InterPro" id="IPR003006">
    <property type="entry name" value="Ig/MHC_CS"/>
</dbReference>
<dbReference type="PRINTS" id="PR00452">
    <property type="entry name" value="SH3DOMAIN"/>
</dbReference>
<evidence type="ECO:0000256" key="6">
    <source>
        <dbReference type="ARBA" id="ARBA00023180"/>
    </source>
</evidence>
<dbReference type="InterPro" id="IPR036028">
    <property type="entry name" value="SH3-like_dom_sf"/>
</dbReference>
<evidence type="ECO:0000256" key="7">
    <source>
        <dbReference type="ARBA" id="ARBA00023319"/>
    </source>
</evidence>
<dbReference type="CDD" id="cd00096">
    <property type="entry name" value="Ig"/>
    <property type="match status" value="2"/>
</dbReference>
<name>A0A9J7M7Y6_BRAFL</name>
<feature type="compositionally biased region" description="Basic and acidic residues" evidence="9">
    <location>
        <begin position="418"/>
        <end position="430"/>
    </location>
</feature>
<dbReference type="InterPro" id="IPR051275">
    <property type="entry name" value="Cell_adhesion_signaling"/>
</dbReference>
<evidence type="ECO:0000256" key="10">
    <source>
        <dbReference type="SAM" id="Phobius"/>
    </source>
</evidence>
<evidence type="ECO:0000256" key="9">
    <source>
        <dbReference type="SAM" id="MobiDB-lite"/>
    </source>
</evidence>
<dbReference type="InterPro" id="IPR007110">
    <property type="entry name" value="Ig-like_dom"/>
</dbReference>
<dbReference type="PANTHER" id="PTHR11640:SF164">
    <property type="entry name" value="MAM DOMAIN-CONTAINING GLYCOSYLPHOSPHATIDYLINOSITOL ANCHOR PROTEIN 1"/>
    <property type="match status" value="1"/>
</dbReference>